<sequence length="420" mass="47001">MGFMNKFKDFVHKELGLHSGGRKVFAHYMVGLTLGQSPEQWKHDVVTAKEVGIDGFALNIGPSDPWTREQLDMAYQVTGEVGDFVLFISFDMAVGEWPVSQVIDLINRYKSSKAQMLVDGDPFVSTFEGPSWADNWNTVREETGGIFLVPDWSSIGPYGVGEKLDLIDGAFSWDAWPKAGCKRITTNEDKIYQECLRGKKYMMPVSPCFYTKLPQWNKNWYCSSESLWYDRWQQILEIKPDYVQIITWNDYGESSYICDTARAQIVPGAENYTLGYHHSALRAMLPYFIAAYKAGSPDVDLPGEETAVAWYRTTPVRAGPDGETQWGQGGCESAARGARDVISIVTLTTGAQQLTVHIGQRAWCFQTNPNSRASYFEVPFDTCTVGPVRVALGPKFVDGPSIVNECCHGEVIFNHVAIKV</sequence>
<name>A0AA39WK30_9PEZI</name>
<organism evidence="1 2">
    <name type="scientific">Immersiella caudata</name>
    <dbReference type="NCBI Taxonomy" id="314043"/>
    <lineage>
        <taxon>Eukaryota</taxon>
        <taxon>Fungi</taxon>
        <taxon>Dikarya</taxon>
        <taxon>Ascomycota</taxon>
        <taxon>Pezizomycotina</taxon>
        <taxon>Sordariomycetes</taxon>
        <taxon>Sordariomycetidae</taxon>
        <taxon>Sordariales</taxon>
        <taxon>Lasiosphaeriaceae</taxon>
        <taxon>Immersiella</taxon>
    </lineage>
</organism>
<dbReference type="Pfam" id="PF03659">
    <property type="entry name" value="Glyco_hydro_71"/>
    <property type="match status" value="1"/>
</dbReference>
<protein>
    <submittedName>
        <fullName evidence="1">Glycoside hydrolase</fullName>
    </submittedName>
</protein>
<dbReference type="GO" id="GO:0051118">
    <property type="term" value="F:glucan endo-1,3-alpha-glucosidase activity"/>
    <property type="evidence" value="ECO:0007669"/>
    <property type="project" value="InterPro"/>
</dbReference>
<dbReference type="Proteomes" id="UP001175000">
    <property type="component" value="Unassembled WGS sequence"/>
</dbReference>
<proteinExistence type="predicted"/>
<evidence type="ECO:0000313" key="1">
    <source>
        <dbReference type="EMBL" id="KAK0616829.1"/>
    </source>
</evidence>
<keyword evidence="2" id="KW-1185">Reference proteome</keyword>
<dbReference type="InterPro" id="IPR005197">
    <property type="entry name" value="Glyco_hydro_71"/>
</dbReference>
<dbReference type="EMBL" id="JAULSU010000005">
    <property type="protein sequence ID" value="KAK0616829.1"/>
    <property type="molecule type" value="Genomic_DNA"/>
</dbReference>
<dbReference type="AlphaFoldDB" id="A0AA39WK30"/>
<dbReference type="CDD" id="cd11577">
    <property type="entry name" value="GH71"/>
    <property type="match status" value="1"/>
</dbReference>
<evidence type="ECO:0000313" key="2">
    <source>
        <dbReference type="Proteomes" id="UP001175000"/>
    </source>
</evidence>
<accession>A0AA39WK30</accession>
<dbReference type="Gene3D" id="3.20.20.80">
    <property type="entry name" value="Glycosidases"/>
    <property type="match status" value="1"/>
</dbReference>
<keyword evidence="1" id="KW-0378">Hydrolase</keyword>
<gene>
    <name evidence="1" type="ORF">B0T14DRAFT_253579</name>
</gene>
<comment type="caution">
    <text evidence="1">The sequence shown here is derived from an EMBL/GenBank/DDBJ whole genome shotgun (WGS) entry which is preliminary data.</text>
</comment>
<reference evidence="1" key="1">
    <citation type="submission" date="2023-06" db="EMBL/GenBank/DDBJ databases">
        <title>Genome-scale phylogeny and comparative genomics of the fungal order Sordariales.</title>
        <authorList>
            <consortium name="Lawrence Berkeley National Laboratory"/>
            <person name="Hensen N."/>
            <person name="Bonometti L."/>
            <person name="Westerberg I."/>
            <person name="Brannstrom I.O."/>
            <person name="Guillou S."/>
            <person name="Cros-Aarteil S."/>
            <person name="Calhoun S."/>
            <person name="Haridas S."/>
            <person name="Kuo A."/>
            <person name="Mondo S."/>
            <person name="Pangilinan J."/>
            <person name="Riley R."/>
            <person name="Labutti K."/>
            <person name="Andreopoulos B."/>
            <person name="Lipzen A."/>
            <person name="Chen C."/>
            <person name="Yanf M."/>
            <person name="Daum C."/>
            <person name="Ng V."/>
            <person name="Clum A."/>
            <person name="Steindorff A."/>
            <person name="Ohm R."/>
            <person name="Martin F."/>
            <person name="Silar P."/>
            <person name="Natvig D."/>
            <person name="Lalanne C."/>
            <person name="Gautier V."/>
            <person name="Ament-Velasquez S.L."/>
            <person name="Kruys A."/>
            <person name="Hutchinson M.I."/>
            <person name="Powell A.J."/>
            <person name="Barry K."/>
            <person name="Miller A.N."/>
            <person name="Grigoriev I.V."/>
            <person name="Debuchy R."/>
            <person name="Gladieux P."/>
            <person name="Thoren M.H."/>
            <person name="Johannesson H."/>
        </authorList>
    </citation>
    <scope>NUCLEOTIDE SEQUENCE</scope>
    <source>
        <strain evidence="1">CBS 606.72</strain>
    </source>
</reference>